<protein>
    <submittedName>
        <fullName evidence="1">Uncharacterized protein</fullName>
    </submittedName>
</protein>
<keyword evidence="2" id="KW-1185">Reference proteome</keyword>
<organism evidence="1 2">
    <name type="scientific">Rubus argutus</name>
    <name type="common">Southern blackberry</name>
    <dbReference type="NCBI Taxonomy" id="59490"/>
    <lineage>
        <taxon>Eukaryota</taxon>
        <taxon>Viridiplantae</taxon>
        <taxon>Streptophyta</taxon>
        <taxon>Embryophyta</taxon>
        <taxon>Tracheophyta</taxon>
        <taxon>Spermatophyta</taxon>
        <taxon>Magnoliopsida</taxon>
        <taxon>eudicotyledons</taxon>
        <taxon>Gunneridae</taxon>
        <taxon>Pentapetalae</taxon>
        <taxon>rosids</taxon>
        <taxon>fabids</taxon>
        <taxon>Rosales</taxon>
        <taxon>Rosaceae</taxon>
        <taxon>Rosoideae</taxon>
        <taxon>Rosoideae incertae sedis</taxon>
        <taxon>Rubus</taxon>
    </lineage>
</organism>
<accession>A0AAW1WT49</accession>
<proteinExistence type="predicted"/>
<dbReference type="Proteomes" id="UP001457282">
    <property type="component" value="Unassembled WGS sequence"/>
</dbReference>
<reference evidence="1 2" key="1">
    <citation type="journal article" date="2023" name="G3 (Bethesda)">
        <title>A chromosome-length genome assembly and annotation of blackberry (Rubus argutus, cv. 'Hillquist').</title>
        <authorList>
            <person name="Bruna T."/>
            <person name="Aryal R."/>
            <person name="Dudchenko O."/>
            <person name="Sargent D.J."/>
            <person name="Mead D."/>
            <person name="Buti M."/>
            <person name="Cavallini A."/>
            <person name="Hytonen T."/>
            <person name="Andres J."/>
            <person name="Pham M."/>
            <person name="Weisz D."/>
            <person name="Mascagni F."/>
            <person name="Usai G."/>
            <person name="Natali L."/>
            <person name="Bassil N."/>
            <person name="Fernandez G.E."/>
            <person name="Lomsadze A."/>
            <person name="Armour M."/>
            <person name="Olukolu B."/>
            <person name="Poorten T."/>
            <person name="Britton C."/>
            <person name="Davik J."/>
            <person name="Ashrafi H."/>
            <person name="Aiden E.L."/>
            <person name="Borodovsky M."/>
            <person name="Worthington M."/>
        </authorList>
    </citation>
    <scope>NUCLEOTIDE SEQUENCE [LARGE SCALE GENOMIC DNA]</scope>
    <source>
        <strain evidence="1">PI 553951</strain>
    </source>
</reference>
<dbReference type="AlphaFoldDB" id="A0AAW1WT49"/>
<name>A0AAW1WT49_RUBAR</name>
<evidence type="ECO:0000313" key="1">
    <source>
        <dbReference type="EMBL" id="KAK9927235.1"/>
    </source>
</evidence>
<dbReference type="EMBL" id="JBEDUW010000005">
    <property type="protein sequence ID" value="KAK9927235.1"/>
    <property type="molecule type" value="Genomic_DNA"/>
</dbReference>
<sequence>MGLAGPTEPKVGNDAKFAFCLFPSPIPSPDHPPPDHHRHHIPQQYLCRWDPIHQAPDVMLTCHSKRQLPQIRGTTRPEVRHTQIEREQARQVALTSFPAPAFTA</sequence>
<gene>
    <name evidence="1" type="ORF">M0R45_024428</name>
</gene>
<comment type="caution">
    <text evidence="1">The sequence shown here is derived from an EMBL/GenBank/DDBJ whole genome shotgun (WGS) entry which is preliminary data.</text>
</comment>
<evidence type="ECO:0000313" key="2">
    <source>
        <dbReference type="Proteomes" id="UP001457282"/>
    </source>
</evidence>